<feature type="domain" description="HD" evidence="1">
    <location>
        <begin position="130"/>
        <end position="232"/>
    </location>
</feature>
<accession>A0A0R3JQT6</accession>
<keyword evidence="3" id="KW-1185">Reference proteome</keyword>
<dbReference type="EMBL" id="LKHP01000029">
    <property type="protein sequence ID" value="KRQ85811.1"/>
    <property type="molecule type" value="Genomic_DNA"/>
</dbReference>
<evidence type="ECO:0000259" key="1">
    <source>
        <dbReference type="Pfam" id="PF01966"/>
    </source>
</evidence>
<dbReference type="CDD" id="cd00077">
    <property type="entry name" value="HDc"/>
    <property type="match status" value="1"/>
</dbReference>
<proteinExistence type="predicted"/>
<dbReference type="InterPro" id="IPR006674">
    <property type="entry name" value="HD_domain"/>
</dbReference>
<dbReference type="AlphaFoldDB" id="A0A0R3JQT6"/>
<dbReference type="OrthoDB" id="9804747at2"/>
<reference evidence="2 3" key="1">
    <citation type="submission" date="2015-09" db="EMBL/GenBank/DDBJ databases">
        <title>Draft genome sequence of a Caloramator mitchellensis, a moderate thermophile from the Great Artesian Basin of Australia.</title>
        <authorList>
            <person name="Patel B.K."/>
        </authorList>
    </citation>
    <scope>NUCLEOTIDE SEQUENCE [LARGE SCALE GENOMIC DNA]</scope>
    <source>
        <strain evidence="2 3">VF08</strain>
    </source>
</reference>
<dbReference type="SUPFAM" id="SSF109604">
    <property type="entry name" value="HD-domain/PDEase-like"/>
    <property type="match status" value="1"/>
</dbReference>
<evidence type="ECO:0000313" key="3">
    <source>
        <dbReference type="Proteomes" id="UP000052015"/>
    </source>
</evidence>
<comment type="caution">
    <text evidence="2">The sequence shown here is derived from an EMBL/GenBank/DDBJ whole genome shotgun (WGS) entry which is preliminary data.</text>
</comment>
<dbReference type="PANTHER" id="PTHR43155">
    <property type="entry name" value="CYCLIC DI-GMP PHOSPHODIESTERASE PA4108-RELATED"/>
    <property type="match status" value="1"/>
</dbReference>
<dbReference type="PANTHER" id="PTHR43155:SF2">
    <property type="entry name" value="CYCLIC DI-GMP PHOSPHODIESTERASE PA4108"/>
    <property type="match status" value="1"/>
</dbReference>
<gene>
    <name evidence="2" type="primary">rny_3</name>
    <name evidence="2" type="ORF">ABG79_02400</name>
</gene>
<dbReference type="Gene3D" id="1.10.3210.10">
    <property type="entry name" value="Hypothetical protein af1432"/>
    <property type="match status" value="1"/>
</dbReference>
<name>A0A0R3JQT6_CALMK</name>
<dbReference type="Pfam" id="PF01966">
    <property type="entry name" value="HD"/>
    <property type="match status" value="1"/>
</dbReference>
<protein>
    <submittedName>
        <fullName evidence="2">Ribonuclease Y</fullName>
    </submittedName>
</protein>
<dbReference type="Proteomes" id="UP000052015">
    <property type="component" value="Unassembled WGS sequence"/>
</dbReference>
<evidence type="ECO:0000313" key="2">
    <source>
        <dbReference type="EMBL" id="KRQ85811.1"/>
    </source>
</evidence>
<dbReference type="RefSeq" id="WP_057979675.1">
    <property type="nucleotide sequence ID" value="NZ_LKHP01000029.1"/>
</dbReference>
<dbReference type="STRING" id="908809.ABG79_02400"/>
<organism evidence="2 3">
    <name type="scientific">Caloramator mitchellensis</name>
    <dbReference type="NCBI Taxonomy" id="908809"/>
    <lineage>
        <taxon>Bacteria</taxon>
        <taxon>Bacillati</taxon>
        <taxon>Bacillota</taxon>
        <taxon>Clostridia</taxon>
        <taxon>Eubacteriales</taxon>
        <taxon>Clostridiaceae</taxon>
        <taxon>Caloramator</taxon>
    </lineage>
</organism>
<sequence>MRLAILNNNLEGEKIAYTIYNEDGIMFLKSGTQLTQRIIKRLQDMGINTVYIYDKYGDDSLALQEVLDSQIKIRLIKALNELFVEIKKNNTVNYEKSINIVEEIINNINLSENAIILNNFTKNKDMFSLANHSIDVTLVSIIIASYLKYDAKKMINLSLAALLHDIGKIIEEDYQKHPEAAYNLLKGNVSFKPTTYISVLQHHEFEDGSGPMMIQGEKIYEFAKIINISDLYVNFILGKDNLLPHEAIEKITTLGLNKLNEEIFKGFINSIRPYPNGLKVRLNTGDEGVVISQNKNILSRPIIMITSNNNYEIVNLEFELSKLITEVLL</sequence>
<dbReference type="InterPro" id="IPR003607">
    <property type="entry name" value="HD/PDEase_dom"/>
</dbReference>